<name>B1TDE6_9BURK</name>
<organism evidence="2 3">
    <name type="scientific">Burkholderia ambifaria MEX-5</name>
    <dbReference type="NCBI Taxonomy" id="396597"/>
    <lineage>
        <taxon>Bacteria</taxon>
        <taxon>Pseudomonadati</taxon>
        <taxon>Pseudomonadota</taxon>
        <taxon>Betaproteobacteria</taxon>
        <taxon>Burkholderiales</taxon>
        <taxon>Burkholderiaceae</taxon>
        <taxon>Burkholderia</taxon>
        <taxon>Burkholderia cepacia complex</taxon>
    </lineage>
</organism>
<dbReference type="EMBL" id="ABLK01000288">
    <property type="protein sequence ID" value="EDT38416.1"/>
    <property type="molecule type" value="Genomic_DNA"/>
</dbReference>
<accession>B1TDE6</accession>
<dbReference type="RefSeq" id="WP_006761562.1">
    <property type="nucleotide sequence ID" value="NZ_ABLK01000288.1"/>
</dbReference>
<evidence type="ECO:0000313" key="3">
    <source>
        <dbReference type="Proteomes" id="UP000004814"/>
    </source>
</evidence>
<dbReference type="Proteomes" id="UP000004814">
    <property type="component" value="Unassembled WGS sequence"/>
</dbReference>
<dbReference type="AlphaFoldDB" id="B1TDE6"/>
<dbReference type="PATRIC" id="fig|396597.7.peg.1744"/>
<evidence type="ECO:0000259" key="1">
    <source>
        <dbReference type="Pfam" id="PF14065"/>
    </source>
</evidence>
<feature type="domain" description="Pvc16 N-terminal" evidence="1">
    <location>
        <begin position="16"/>
        <end position="187"/>
    </location>
</feature>
<reference evidence="2 3" key="1">
    <citation type="submission" date="2008-03" db="EMBL/GenBank/DDBJ databases">
        <title>Sequencing of the draft genome and assembly of Burkholderia ambifaria MEX-5.</title>
        <authorList>
            <consortium name="US DOE Joint Genome Institute (JGI-PGF)"/>
            <person name="Copeland A."/>
            <person name="Lucas S."/>
            <person name="Lapidus A."/>
            <person name="Glavina del Rio T."/>
            <person name="Dalin E."/>
            <person name="Tice H."/>
            <person name="Bruce D."/>
            <person name="Goodwin L."/>
            <person name="Pitluck S."/>
            <person name="Larimer F."/>
            <person name="Land M.L."/>
            <person name="Hauser L."/>
            <person name="Tiedje J."/>
            <person name="Richardson P."/>
        </authorList>
    </citation>
    <scope>NUCLEOTIDE SEQUENCE [LARGE SCALE GENOMIC DNA]</scope>
    <source>
        <strain evidence="2 3">MEX-5</strain>
    </source>
</reference>
<dbReference type="Pfam" id="PF14065">
    <property type="entry name" value="Pvc16_N"/>
    <property type="match status" value="1"/>
</dbReference>
<protein>
    <recommendedName>
        <fullName evidence="1">Pvc16 N-terminal domain-containing protein</fullName>
    </recommendedName>
</protein>
<proteinExistence type="predicted"/>
<comment type="caution">
    <text evidence="2">The sequence shown here is derived from an EMBL/GenBank/DDBJ whole genome shotgun (WGS) entry which is preliminary data.</text>
</comment>
<evidence type="ECO:0000313" key="2">
    <source>
        <dbReference type="EMBL" id="EDT38416.1"/>
    </source>
</evidence>
<gene>
    <name evidence="2" type="ORF">BamMEX5DRAFT_5812</name>
</gene>
<dbReference type="InterPro" id="IPR025351">
    <property type="entry name" value="Pvc16_N"/>
</dbReference>
<sequence>MAVELLKSDERILDLNEQIRDALRKYVSIQSDCIRFDMPDKDHTPAEPTLCVFLYDIQEDLKLRHTQPRTYHPASGSIEPKYVMVRCCYLLTYWDPLTTNASGPRSQTMIVMNQVLNTLLNLEAALNQDSNVRQEPGPAQVRVIESSEHLSGLGNFWQSLGDKPRLCLNLAITVPVALTSQENTVVPVGTLVLKAQSSSASLEQISNQFKEALISRVKPGSALERHQLGNLAIVADWSDVRKQQRGDTVNVHVAGLLAKALYTKVVGVLGEPVQGAEWQLDYAISADYAELKQGPEASTMTSEGE</sequence>